<evidence type="ECO:0000313" key="1">
    <source>
        <dbReference type="EMBL" id="GHG71524.1"/>
    </source>
</evidence>
<dbReference type="SUPFAM" id="SSF159888">
    <property type="entry name" value="YdhG-like"/>
    <property type="match status" value="1"/>
</dbReference>
<evidence type="ECO:0008006" key="3">
    <source>
        <dbReference type="Google" id="ProtNLM"/>
    </source>
</evidence>
<organism evidence="1 2">
    <name type="scientific">Alishewanella longhuensis</name>
    <dbReference type="NCBI Taxonomy" id="1091037"/>
    <lineage>
        <taxon>Bacteria</taxon>
        <taxon>Pseudomonadati</taxon>
        <taxon>Pseudomonadota</taxon>
        <taxon>Gammaproteobacteria</taxon>
        <taxon>Alteromonadales</taxon>
        <taxon>Alteromonadaceae</taxon>
        <taxon>Alishewanella</taxon>
    </lineage>
</organism>
<accession>A0ABQ3L4P0</accession>
<comment type="caution">
    <text evidence="1">The sequence shown here is derived from an EMBL/GenBank/DDBJ whole genome shotgun (WGS) entry which is preliminary data.</text>
</comment>
<dbReference type="EMBL" id="BNAO01000005">
    <property type="protein sequence ID" value="GHG71524.1"/>
    <property type="molecule type" value="Genomic_DNA"/>
</dbReference>
<dbReference type="Proteomes" id="UP000659697">
    <property type="component" value="Unassembled WGS sequence"/>
</dbReference>
<proteinExistence type="predicted"/>
<sequence>MLGLVEKTLRWGEPSYLLKGGSTIRIDWKPNDPKFIKVYFHCQNSLIETFKEIYQGELAYEGRRAIVIPLDAFEIGLLSHCLLLVLTYHRVKHLPLLGA</sequence>
<evidence type="ECO:0000313" key="2">
    <source>
        <dbReference type="Proteomes" id="UP000659697"/>
    </source>
</evidence>
<dbReference type="RefSeq" id="WP_229833544.1">
    <property type="nucleotide sequence ID" value="NZ_BNAO01000005.1"/>
</dbReference>
<keyword evidence="2" id="KW-1185">Reference proteome</keyword>
<reference evidence="2" key="1">
    <citation type="journal article" date="2019" name="Int. J. Syst. Evol. Microbiol.">
        <title>The Global Catalogue of Microorganisms (GCM) 10K type strain sequencing project: providing services to taxonomists for standard genome sequencing and annotation.</title>
        <authorList>
            <consortium name="The Broad Institute Genomics Platform"/>
            <consortium name="The Broad Institute Genome Sequencing Center for Infectious Disease"/>
            <person name="Wu L."/>
            <person name="Ma J."/>
        </authorList>
    </citation>
    <scope>NUCLEOTIDE SEQUENCE [LARGE SCALE GENOMIC DNA]</scope>
    <source>
        <strain evidence="2">CGMCC 1.7003</strain>
    </source>
</reference>
<protein>
    <recommendedName>
        <fullName evidence="3">DUF1801 domain-containing protein</fullName>
    </recommendedName>
</protein>
<gene>
    <name evidence="1" type="ORF">GCM10010919_22910</name>
</gene>
<name>A0ABQ3L4P0_9ALTE</name>